<dbReference type="InterPro" id="IPR001789">
    <property type="entry name" value="Sig_transdc_resp-reg_receiver"/>
</dbReference>
<keyword evidence="2" id="KW-0597">Phosphoprotein</keyword>
<gene>
    <name evidence="5" type="ORF">M6D93_17620</name>
</gene>
<dbReference type="InterPro" id="IPR016032">
    <property type="entry name" value="Sig_transdc_resp-reg_C-effctor"/>
</dbReference>
<evidence type="ECO:0000313" key="6">
    <source>
        <dbReference type="Proteomes" id="UP001056336"/>
    </source>
</evidence>
<reference evidence="5" key="1">
    <citation type="journal article" date="2018" name="Int. J. Syst. Evol. Microbiol.">
        <title>Jatrophihabitans telluris sp. nov., isolated from sediment soil of lava forest wetlands and the emended description of the genus Jatrophihabitans.</title>
        <authorList>
            <person name="Lee K.C."/>
            <person name="Suh M.K."/>
            <person name="Eom M.K."/>
            <person name="Kim K.K."/>
            <person name="Kim J.S."/>
            <person name="Kim D.S."/>
            <person name="Ko S.H."/>
            <person name="Shin Y.K."/>
            <person name="Lee J.S."/>
        </authorList>
    </citation>
    <scope>NUCLEOTIDE SEQUENCE</scope>
    <source>
        <strain evidence="5">N237</strain>
    </source>
</reference>
<sequence length="234" mass="25013">MSQAPERPDCVPDSVPEFALDFVLVEDHLLLAETLRLALIDRALTVEILAPAPLPILQQALLSRRPALVLLDLDLGAFGDTTPMIQPLSRAGVRVLLVSGVSDPLRVAAAEQAGAIGFVAKADGFDTLLASAERARFHDGYLDPPARAARLAALTEHRAEAAARLGPFDRLTEREQQALVALAEGHSVRDIADDWFVSEATVRSHVRGVLTKLGTASQLGAVAAALRSGWLRAR</sequence>
<evidence type="ECO:0000256" key="2">
    <source>
        <dbReference type="PROSITE-ProRule" id="PRU00169"/>
    </source>
</evidence>
<keyword evidence="6" id="KW-1185">Reference proteome</keyword>
<dbReference type="PANTHER" id="PTHR43214:SF43">
    <property type="entry name" value="TWO-COMPONENT RESPONSE REGULATOR"/>
    <property type="match status" value="1"/>
</dbReference>
<dbReference type="PRINTS" id="PR00038">
    <property type="entry name" value="HTHLUXR"/>
</dbReference>
<dbReference type="SMART" id="SM00421">
    <property type="entry name" value="HTH_LUXR"/>
    <property type="match status" value="1"/>
</dbReference>
<name>A0ABY4QWP5_9ACTN</name>
<dbReference type="Gene3D" id="3.40.50.2300">
    <property type="match status" value="1"/>
</dbReference>
<dbReference type="InterPro" id="IPR039420">
    <property type="entry name" value="WalR-like"/>
</dbReference>
<dbReference type="InterPro" id="IPR000792">
    <property type="entry name" value="Tscrpt_reg_LuxR_C"/>
</dbReference>
<evidence type="ECO:0000313" key="5">
    <source>
        <dbReference type="EMBL" id="UQX88091.1"/>
    </source>
</evidence>
<dbReference type="PANTHER" id="PTHR43214">
    <property type="entry name" value="TWO-COMPONENT RESPONSE REGULATOR"/>
    <property type="match status" value="1"/>
</dbReference>
<accession>A0ABY4QWP5</accession>
<proteinExistence type="predicted"/>
<evidence type="ECO:0000256" key="1">
    <source>
        <dbReference type="ARBA" id="ARBA00023125"/>
    </source>
</evidence>
<dbReference type="CDD" id="cd06170">
    <property type="entry name" value="LuxR_C_like"/>
    <property type="match status" value="1"/>
</dbReference>
<dbReference type="PROSITE" id="PS50043">
    <property type="entry name" value="HTH_LUXR_2"/>
    <property type="match status" value="1"/>
</dbReference>
<feature type="modified residue" description="4-aspartylphosphate" evidence="2">
    <location>
        <position position="72"/>
    </location>
</feature>
<evidence type="ECO:0000259" key="3">
    <source>
        <dbReference type="PROSITE" id="PS50043"/>
    </source>
</evidence>
<protein>
    <submittedName>
        <fullName evidence="5">Response regulator transcription factor</fullName>
    </submittedName>
</protein>
<dbReference type="SUPFAM" id="SSF52172">
    <property type="entry name" value="CheY-like"/>
    <property type="match status" value="1"/>
</dbReference>
<evidence type="ECO:0000259" key="4">
    <source>
        <dbReference type="PROSITE" id="PS50110"/>
    </source>
</evidence>
<dbReference type="InterPro" id="IPR011006">
    <property type="entry name" value="CheY-like_superfamily"/>
</dbReference>
<feature type="domain" description="HTH luxR-type" evidence="3">
    <location>
        <begin position="164"/>
        <end position="229"/>
    </location>
</feature>
<dbReference type="EMBL" id="CP097332">
    <property type="protein sequence ID" value="UQX88091.1"/>
    <property type="molecule type" value="Genomic_DNA"/>
</dbReference>
<dbReference type="Proteomes" id="UP001056336">
    <property type="component" value="Chromosome"/>
</dbReference>
<dbReference type="SUPFAM" id="SSF46894">
    <property type="entry name" value="C-terminal effector domain of the bipartite response regulators"/>
    <property type="match status" value="1"/>
</dbReference>
<keyword evidence="1" id="KW-0238">DNA-binding</keyword>
<dbReference type="RefSeq" id="WP_249771252.1">
    <property type="nucleotide sequence ID" value="NZ_CP097332.1"/>
</dbReference>
<reference evidence="5" key="2">
    <citation type="submission" date="2022-05" db="EMBL/GenBank/DDBJ databases">
        <authorList>
            <person name="Kim J.-S."/>
            <person name="Lee K."/>
            <person name="Suh M."/>
            <person name="Eom M."/>
            <person name="Kim J.-S."/>
            <person name="Kim D.-S."/>
            <person name="Ko S.-H."/>
            <person name="Shin Y."/>
            <person name="Lee J.-S."/>
        </authorList>
    </citation>
    <scope>NUCLEOTIDE SEQUENCE</scope>
    <source>
        <strain evidence="5">N237</strain>
    </source>
</reference>
<feature type="domain" description="Response regulatory" evidence="4">
    <location>
        <begin position="21"/>
        <end position="136"/>
    </location>
</feature>
<dbReference type="Pfam" id="PF00196">
    <property type="entry name" value="GerE"/>
    <property type="match status" value="1"/>
</dbReference>
<dbReference type="Gene3D" id="1.10.10.10">
    <property type="entry name" value="Winged helix-like DNA-binding domain superfamily/Winged helix DNA-binding domain"/>
    <property type="match status" value="1"/>
</dbReference>
<dbReference type="InterPro" id="IPR036388">
    <property type="entry name" value="WH-like_DNA-bd_sf"/>
</dbReference>
<dbReference type="PROSITE" id="PS50110">
    <property type="entry name" value="RESPONSE_REGULATORY"/>
    <property type="match status" value="1"/>
</dbReference>
<organism evidence="5 6">
    <name type="scientific">Jatrophihabitans telluris</name>
    <dbReference type="NCBI Taxonomy" id="2038343"/>
    <lineage>
        <taxon>Bacteria</taxon>
        <taxon>Bacillati</taxon>
        <taxon>Actinomycetota</taxon>
        <taxon>Actinomycetes</taxon>
        <taxon>Jatrophihabitantales</taxon>
        <taxon>Jatrophihabitantaceae</taxon>
        <taxon>Jatrophihabitans</taxon>
    </lineage>
</organism>